<dbReference type="Proteomes" id="UP000494040">
    <property type="component" value="Unassembled WGS sequence"/>
</dbReference>
<evidence type="ECO:0008006" key="7">
    <source>
        <dbReference type="Google" id="ProtNLM"/>
    </source>
</evidence>
<keyword evidence="4" id="KW-0732">Signal</keyword>
<dbReference type="InterPro" id="IPR000618">
    <property type="entry name" value="Insect_cuticle"/>
</dbReference>
<dbReference type="GO" id="GO:0042302">
    <property type="term" value="F:structural constituent of cuticle"/>
    <property type="evidence" value="ECO:0007669"/>
    <property type="project" value="UniProtKB-UniRule"/>
</dbReference>
<dbReference type="InterPro" id="IPR051217">
    <property type="entry name" value="Insect_Cuticle_Struc_Prot"/>
</dbReference>
<dbReference type="KEGG" id="clec:106666698"/>
<feature type="compositionally biased region" description="Polar residues" evidence="3">
    <location>
        <begin position="242"/>
        <end position="256"/>
    </location>
</feature>
<dbReference type="PANTHER" id="PTHR12236:SF79">
    <property type="entry name" value="CUTICULAR PROTEIN 50CB-RELATED"/>
    <property type="match status" value="1"/>
</dbReference>
<dbReference type="OrthoDB" id="6425109at2759"/>
<dbReference type="EnsemblMetazoa" id="XM_014394059.1">
    <property type="protein sequence ID" value="XP_014249545.1"/>
    <property type="gene ID" value="LOC106666698"/>
</dbReference>
<dbReference type="PROSITE" id="PS51155">
    <property type="entry name" value="CHIT_BIND_RR_2"/>
    <property type="match status" value="1"/>
</dbReference>
<evidence type="ECO:0000313" key="5">
    <source>
        <dbReference type="EnsemblMetazoa" id="XP_014249544.1"/>
    </source>
</evidence>
<feature type="compositionally biased region" description="Polar residues" evidence="3">
    <location>
        <begin position="263"/>
        <end position="281"/>
    </location>
</feature>
<name>A0A8I6RQF3_CIMLE</name>
<keyword evidence="6" id="KW-1185">Reference proteome</keyword>
<feature type="signal peptide" evidence="4">
    <location>
        <begin position="1"/>
        <end position="16"/>
    </location>
</feature>
<feature type="region of interest" description="Disordered" evidence="3">
    <location>
        <begin position="228"/>
        <end position="281"/>
    </location>
</feature>
<gene>
    <name evidence="5" type="primary">106666698</name>
</gene>
<reference evidence="5" key="1">
    <citation type="submission" date="2022-01" db="UniProtKB">
        <authorList>
            <consortium name="EnsemblMetazoa"/>
        </authorList>
    </citation>
    <scope>IDENTIFICATION</scope>
</reference>
<evidence type="ECO:0000313" key="6">
    <source>
        <dbReference type="Proteomes" id="UP000494040"/>
    </source>
</evidence>
<dbReference type="EnsemblMetazoa" id="XM_014394058.1">
    <property type="protein sequence ID" value="XP_014249544.1"/>
    <property type="gene ID" value="LOC106666698"/>
</dbReference>
<dbReference type="PANTHER" id="PTHR12236">
    <property type="entry name" value="STRUCTURAL CONTITUENT OF CUTICLE"/>
    <property type="match status" value="1"/>
</dbReference>
<dbReference type="GO" id="GO:0005615">
    <property type="term" value="C:extracellular space"/>
    <property type="evidence" value="ECO:0007669"/>
    <property type="project" value="TreeGrafter"/>
</dbReference>
<dbReference type="AlphaFoldDB" id="A0A8I6RQF3"/>
<organism evidence="5 6">
    <name type="scientific">Cimex lectularius</name>
    <name type="common">Bed bug</name>
    <name type="synonym">Acanthia lectularia</name>
    <dbReference type="NCBI Taxonomy" id="79782"/>
    <lineage>
        <taxon>Eukaryota</taxon>
        <taxon>Metazoa</taxon>
        <taxon>Ecdysozoa</taxon>
        <taxon>Arthropoda</taxon>
        <taxon>Hexapoda</taxon>
        <taxon>Insecta</taxon>
        <taxon>Pterygota</taxon>
        <taxon>Neoptera</taxon>
        <taxon>Paraneoptera</taxon>
        <taxon>Hemiptera</taxon>
        <taxon>Heteroptera</taxon>
        <taxon>Panheteroptera</taxon>
        <taxon>Cimicomorpha</taxon>
        <taxon>Cimicidae</taxon>
        <taxon>Cimex</taxon>
    </lineage>
</organism>
<protein>
    <recommendedName>
        <fullName evidence="7">CPR type cuticle protein</fullName>
    </recommendedName>
</protein>
<dbReference type="GO" id="GO:0031012">
    <property type="term" value="C:extracellular matrix"/>
    <property type="evidence" value="ECO:0007669"/>
    <property type="project" value="TreeGrafter"/>
</dbReference>
<evidence type="ECO:0000256" key="4">
    <source>
        <dbReference type="SAM" id="SignalP"/>
    </source>
</evidence>
<accession>A0A8I6RQF3</accession>
<evidence type="ECO:0000256" key="3">
    <source>
        <dbReference type="SAM" id="MobiDB-lite"/>
    </source>
</evidence>
<dbReference type="Pfam" id="PF00379">
    <property type="entry name" value="Chitin_bind_4"/>
    <property type="match status" value="1"/>
</dbReference>
<keyword evidence="1 2" id="KW-0193">Cuticle</keyword>
<sequence>MNKVLIVLSVAGVCLAQYAGRTGVYQTKDQYAASYFGRAGGAAVNQGYSGTLGSRAFTGAVGNQGYSGTVGNQGYSGTLGSRVFTGAVRNQGYSGADGNQGYTGTLGSQGNRGGFGNQGYAVGLRSQGYSGVAGTQGYTGSSRNNGFGGPASYGGYGGKGGNQYAGRDGGDNSEPAKYEFKYEVNVPDEYLEFGHQEQRDGDNTQGAYHVLLPDGRRQLVEYTVDGYGYHPKVSYTDGPSGRTANYASGRNDQQGYQSGGRNGFQSASQPGYQSETRQQGY</sequence>
<feature type="chain" id="PRO_5036432532" description="CPR type cuticle protein" evidence="4">
    <location>
        <begin position="17"/>
        <end position="281"/>
    </location>
</feature>
<evidence type="ECO:0000256" key="2">
    <source>
        <dbReference type="PROSITE-ProRule" id="PRU00497"/>
    </source>
</evidence>
<proteinExistence type="predicted"/>
<evidence type="ECO:0000256" key="1">
    <source>
        <dbReference type="ARBA" id="ARBA00022460"/>
    </source>
</evidence>